<comment type="cofactor">
    <cofactor evidence="7">
        <name>Zn(2+)</name>
        <dbReference type="ChEBI" id="CHEBI:29105"/>
    </cofactor>
    <text evidence="7">Binds 2 Zn(2+) ions per subunit.</text>
</comment>
<dbReference type="InterPro" id="IPR002933">
    <property type="entry name" value="Peptidase_M20"/>
</dbReference>
<feature type="binding site" evidence="8">
    <location>
        <position position="294"/>
    </location>
    <ligand>
        <name>allantoate</name>
        <dbReference type="ChEBI" id="CHEBI:17536"/>
    </ligand>
</feature>
<evidence type="ECO:0000313" key="10">
    <source>
        <dbReference type="Proteomes" id="UP000198935"/>
    </source>
</evidence>
<dbReference type="PIRSF" id="PIRSF001235">
    <property type="entry name" value="Amidase_carbamoylase"/>
    <property type="match status" value="1"/>
</dbReference>
<keyword evidence="10" id="KW-1185">Reference proteome</keyword>
<protein>
    <submittedName>
        <fullName evidence="9">N-carbamoyl-L-amino-acid hydrolase</fullName>
    </submittedName>
</protein>
<accession>A0A1H3H0D0</accession>
<feature type="binding site" evidence="7">
    <location>
        <position position="192"/>
    </location>
    <ligand>
        <name>Zn(2+)</name>
        <dbReference type="ChEBI" id="CHEBI:29105"/>
        <label>1</label>
    </ligand>
</feature>
<evidence type="ECO:0000256" key="1">
    <source>
        <dbReference type="ARBA" id="ARBA00001936"/>
    </source>
</evidence>
<evidence type="ECO:0000256" key="6">
    <source>
        <dbReference type="ARBA" id="ARBA00023211"/>
    </source>
</evidence>
<comment type="similarity">
    <text evidence="2">Belongs to the peptidase M20 family.</text>
</comment>
<dbReference type="GO" id="GO:0046872">
    <property type="term" value="F:metal ion binding"/>
    <property type="evidence" value="ECO:0007669"/>
    <property type="project" value="UniProtKB-KW"/>
</dbReference>
<evidence type="ECO:0000313" key="9">
    <source>
        <dbReference type="EMBL" id="SDY08931.1"/>
    </source>
</evidence>
<feature type="binding site" evidence="8">
    <location>
        <position position="217"/>
    </location>
    <ligand>
        <name>allantoate</name>
        <dbReference type="ChEBI" id="CHEBI:17536"/>
    </ligand>
</feature>
<feature type="binding site" evidence="7">
    <location>
        <position position="81"/>
    </location>
    <ligand>
        <name>Zn(2+)</name>
        <dbReference type="ChEBI" id="CHEBI:29105"/>
        <label>1</label>
    </ligand>
</feature>
<name>A0A1H3H0D0_9BACI</name>
<dbReference type="PANTHER" id="PTHR32494">
    <property type="entry name" value="ALLANTOATE DEIMINASE-RELATED"/>
    <property type="match status" value="1"/>
</dbReference>
<reference evidence="10" key="1">
    <citation type="submission" date="2016-10" db="EMBL/GenBank/DDBJ databases">
        <authorList>
            <person name="Varghese N."/>
            <person name="Submissions S."/>
        </authorList>
    </citation>
    <scope>NUCLEOTIDE SEQUENCE [LARGE SCALE GENOMIC DNA]</scope>
    <source>
        <strain evidence="10">SP</strain>
    </source>
</reference>
<comment type="subunit">
    <text evidence="3">Homodimer.</text>
</comment>
<keyword evidence="6" id="KW-0464">Manganese</keyword>
<comment type="cofactor">
    <cofactor evidence="1">
        <name>Mn(2+)</name>
        <dbReference type="ChEBI" id="CHEBI:29035"/>
    </cofactor>
</comment>
<feature type="binding site" evidence="8">
    <location>
        <position position="281"/>
    </location>
    <ligand>
        <name>allantoate</name>
        <dbReference type="ChEBI" id="CHEBI:17536"/>
    </ligand>
</feature>
<feature type="binding site" evidence="7">
    <location>
        <position position="388"/>
    </location>
    <ligand>
        <name>Zn(2+)</name>
        <dbReference type="ChEBI" id="CHEBI:29105"/>
        <label>2</label>
    </ligand>
</feature>
<evidence type="ECO:0000256" key="2">
    <source>
        <dbReference type="ARBA" id="ARBA00006153"/>
    </source>
</evidence>
<dbReference type="AlphaFoldDB" id="A0A1H3H0D0"/>
<evidence type="ECO:0000256" key="8">
    <source>
        <dbReference type="PIRSR" id="PIRSR001235-2"/>
    </source>
</evidence>
<keyword evidence="4 7" id="KW-0479">Metal-binding</keyword>
<evidence type="ECO:0000256" key="7">
    <source>
        <dbReference type="PIRSR" id="PIRSR001235-1"/>
    </source>
</evidence>
<evidence type="ECO:0000256" key="5">
    <source>
        <dbReference type="ARBA" id="ARBA00022801"/>
    </source>
</evidence>
<organism evidence="9 10">
    <name type="scientific">Evansella caseinilytica</name>
    <dbReference type="NCBI Taxonomy" id="1503961"/>
    <lineage>
        <taxon>Bacteria</taxon>
        <taxon>Bacillati</taxon>
        <taxon>Bacillota</taxon>
        <taxon>Bacilli</taxon>
        <taxon>Bacillales</taxon>
        <taxon>Bacillaceae</taxon>
        <taxon>Evansella</taxon>
    </lineage>
</organism>
<dbReference type="Proteomes" id="UP000198935">
    <property type="component" value="Unassembled WGS sequence"/>
</dbReference>
<feature type="binding site" evidence="7">
    <location>
        <position position="92"/>
    </location>
    <ligand>
        <name>Zn(2+)</name>
        <dbReference type="ChEBI" id="CHEBI:29105"/>
        <label>1</label>
    </ligand>
</feature>
<feature type="binding site" evidence="7">
    <location>
        <position position="92"/>
    </location>
    <ligand>
        <name>Zn(2+)</name>
        <dbReference type="ChEBI" id="CHEBI:29105"/>
        <label>2</label>
    </ligand>
</feature>
<gene>
    <name evidence="9" type="ORF">SAMN05421736_101337</name>
</gene>
<dbReference type="InterPro" id="IPR010158">
    <property type="entry name" value="Amidase_Cbmase"/>
</dbReference>
<dbReference type="InterPro" id="IPR036264">
    <property type="entry name" value="Bact_exopeptidase_dim_dom"/>
</dbReference>
<dbReference type="PANTHER" id="PTHR32494:SF19">
    <property type="entry name" value="ALLANTOATE DEIMINASE-RELATED"/>
    <property type="match status" value="1"/>
</dbReference>
<dbReference type="GO" id="GO:0016813">
    <property type="term" value="F:hydrolase activity, acting on carbon-nitrogen (but not peptide) bonds, in linear amidines"/>
    <property type="evidence" value="ECO:0007669"/>
    <property type="project" value="InterPro"/>
</dbReference>
<keyword evidence="5 9" id="KW-0378">Hydrolase</keyword>
<dbReference type="Gene3D" id="3.40.630.10">
    <property type="entry name" value="Zn peptidases"/>
    <property type="match status" value="1"/>
</dbReference>
<sequence length="429" mass="46314">MLKKWLETGLKRLNVTNSMDRPEGFTRLSYSEEEWKARSEFILLAKAAGLVTREDQAGNVIARWEEKHHLPDSPAVAVGSHVDTVVNGGGYDGVAGVLCGLGAVRKLKKEGFRPKYPIEIISFASEESARFGVSTIGSKAMAGLIDTKSLAEVKDRNGVTLKEAVESQGLVFDQLALAERSAGELLSFVELHIEQGTRVEQAGADYGAVTAIACPVRLLIHVIGKAGHTGTTPMAERQDALVAAAELVSYIYQQAVEQNRKSSMPLVATASTIEMEPNVMNVIPGTVRLGVDIRSVSDSLKAGMHRAVLQQCKQLERKYRVTINVDVLVNNPSIHLDEGVHEELVKAGDEAGLKSFTLASGAGHDVMNMAAKWPAGLVFIRCKDGLSHHPQEYTSLEDLEIGATLLASYLCKKAGDDESEDSTGDHRTG</sequence>
<dbReference type="Pfam" id="PF01546">
    <property type="entry name" value="Peptidase_M20"/>
    <property type="match status" value="1"/>
</dbReference>
<evidence type="ECO:0000256" key="3">
    <source>
        <dbReference type="ARBA" id="ARBA00011738"/>
    </source>
</evidence>
<keyword evidence="7" id="KW-0862">Zinc</keyword>
<dbReference type="SUPFAM" id="SSF55031">
    <property type="entry name" value="Bacterial exopeptidase dimerisation domain"/>
    <property type="match status" value="1"/>
</dbReference>
<dbReference type="STRING" id="1503961.SAMN05421736_101337"/>
<dbReference type="Gene3D" id="3.30.70.360">
    <property type="match status" value="1"/>
</dbReference>
<dbReference type="EMBL" id="FNPI01000001">
    <property type="protein sequence ID" value="SDY08931.1"/>
    <property type="molecule type" value="Genomic_DNA"/>
</dbReference>
<dbReference type="NCBIfam" id="TIGR01879">
    <property type="entry name" value="hydantase"/>
    <property type="match status" value="1"/>
</dbReference>
<feature type="binding site" evidence="7">
    <location>
        <position position="127"/>
    </location>
    <ligand>
        <name>Zn(2+)</name>
        <dbReference type="ChEBI" id="CHEBI:29105"/>
        <label>2</label>
    </ligand>
</feature>
<dbReference type="CDD" id="cd03884">
    <property type="entry name" value="M20_bAS"/>
    <property type="match status" value="1"/>
</dbReference>
<evidence type="ECO:0000256" key="4">
    <source>
        <dbReference type="ARBA" id="ARBA00022723"/>
    </source>
</evidence>
<dbReference type="SUPFAM" id="SSF53187">
    <property type="entry name" value="Zn-dependent exopeptidases"/>
    <property type="match status" value="1"/>
</dbReference>
<proteinExistence type="inferred from homology"/>